<dbReference type="Proteomes" id="UP001549146">
    <property type="component" value="Unassembled WGS sequence"/>
</dbReference>
<dbReference type="EMBL" id="JBEPMO010000004">
    <property type="protein sequence ID" value="MET3731355.1"/>
    <property type="molecule type" value="Genomic_DNA"/>
</dbReference>
<dbReference type="RefSeq" id="WP_354507538.1">
    <property type="nucleotide sequence ID" value="NZ_JBEPMO010000004.1"/>
</dbReference>
<protein>
    <submittedName>
        <fullName evidence="1">Uncharacterized protein</fullName>
    </submittedName>
</protein>
<keyword evidence="2" id="KW-1185">Reference proteome</keyword>
<evidence type="ECO:0000313" key="1">
    <source>
        <dbReference type="EMBL" id="MET3731355.1"/>
    </source>
</evidence>
<comment type="caution">
    <text evidence="1">The sequence shown here is derived from an EMBL/GenBank/DDBJ whole genome shotgun (WGS) entry which is preliminary data.</text>
</comment>
<accession>A0ABV2LRZ5</accession>
<reference evidence="1 2" key="1">
    <citation type="submission" date="2024-06" db="EMBL/GenBank/DDBJ databases">
        <title>Genomic Encyclopedia of Type Strains, Phase IV (KMG-IV): sequencing the most valuable type-strain genomes for metagenomic binning, comparative biology and taxonomic classification.</title>
        <authorList>
            <person name="Goeker M."/>
        </authorList>
    </citation>
    <scope>NUCLEOTIDE SEQUENCE [LARGE SCALE GENOMIC DNA]</scope>
    <source>
        <strain evidence="1 2">DSM 29388</strain>
    </source>
</reference>
<organism evidence="1 2">
    <name type="scientific">Moheibacter stercoris</name>
    <dbReference type="NCBI Taxonomy" id="1628251"/>
    <lineage>
        <taxon>Bacteria</taxon>
        <taxon>Pseudomonadati</taxon>
        <taxon>Bacteroidota</taxon>
        <taxon>Flavobacteriia</taxon>
        <taxon>Flavobacteriales</taxon>
        <taxon>Weeksellaceae</taxon>
        <taxon>Moheibacter</taxon>
    </lineage>
</organism>
<sequence length="392" mass="45917">MKKYLFLILVFTLQQFPLAFGQNKDPEHYQYPLEEYYKPLEVQLNIVLLYRSDGKGNYDLKDPEQKKIMDDYLDQLNYLYANFILPDNLEGCYNNTDFLKHSKIQFKPNVLQVKNTYAWDYMNSGADPDNKKFGGFSPTEKWYIKSLDDSISSAPNIPKGINVYFTTNGQRFDEIERAKGKNFDLTGSAAAEFPTERNLKRSSQAHIPNRYLKYLFQKYESPRDYNTTWEETRNWHVGGAKGLAHELGHNFGLGHANEYHSANKCRYSMMSQKGDDPRNWLQPTEIKKMHWNLTRTNLMQFVTPESHYGAKWDIKENTNWNKTRRFYNNFEVAKNVTLTISDSIVLPPQAYLKLNRGSKLIFEGKGKITDPYGKEFTNYEKHKSAEIIRSKN</sequence>
<dbReference type="Gene3D" id="3.40.390.10">
    <property type="entry name" value="Collagenase (Catalytic Domain)"/>
    <property type="match status" value="1"/>
</dbReference>
<gene>
    <name evidence="1" type="ORF">ABID46_000924</name>
</gene>
<dbReference type="SUPFAM" id="SSF55486">
    <property type="entry name" value="Metalloproteases ('zincins'), catalytic domain"/>
    <property type="match status" value="1"/>
</dbReference>
<name>A0ABV2LRZ5_9FLAO</name>
<proteinExistence type="predicted"/>
<evidence type="ECO:0000313" key="2">
    <source>
        <dbReference type="Proteomes" id="UP001549146"/>
    </source>
</evidence>
<dbReference type="InterPro" id="IPR024079">
    <property type="entry name" value="MetalloPept_cat_dom_sf"/>
</dbReference>